<organism evidence="1 2">
    <name type="scientific">Veillonella parvula</name>
    <name type="common">Staphylococcus parvulus</name>
    <dbReference type="NCBI Taxonomy" id="29466"/>
    <lineage>
        <taxon>Bacteria</taxon>
        <taxon>Bacillati</taxon>
        <taxon>Bacillota</taxon>
        <taxon>Negativicutes</taxon>
        <taxon>Veillonellales</taxon>
        <taxon>Veillonellaceae</taxon>
        <taxon>Veillonella</taxon>
    </lineage>
</organism>
<accession>A0A942WW22</accession>
<evidence type="ECO:0000313" key="1">
    <source>
        <dbReference type="EMBL" id="MBS4894034.1"/>
    </source>
</evidence>
<sequence>MSLRRISIKNFKENEFYHLATGERSIDKSRVYFIKDDVLYELEMMGEPKVSNDPYNFINKASFVIANVSLNMEQLPRWTKVDALIDGEWVKRYFYSYKGNIAEIKDAGSLGFLSKSEILVTPCYEEMFDVKYLEHVESIIFDEKDRYKALTWS</sequence>
<proteinExistence type="predicted"/>
<protein>
    <submittedName>
        <fullName evidence="1">Uncharacterized protein</fullName>
    </submittedName>
</protein>
<name>A0A942WW22_VEIPA</name>
<dbReference type="AlphaFoldDB" id="A0A942WW22"/>
<comment type="caution">
    <text evidence="1">The sequence shown here is derived from an EMBL/GenBank/DDBJ whole genome shotgun (WGS) entry which is preliminary data.</text>
</comment>
<evidence type="ECO:0000313" key="2">
    <source>
        <dbReference type="Proteomes" id="UP000778864"/>
    </source>
</evidence>
<reference evidence="1" key="1">
    <citation type="submission" date="2021-02" db="EMBL/GenBank/DDBJ databases">
        <title>Infant gut strain persistence is associated with maternal origin, phylogeny, and functional potential including surface adhesion and iron acquisition.</title>
        <authorList>
            <person name="Lou Y.C."/>
        </authorList>
    </citation>
    <scope>NUCLEOTIDE SEQUENCE</scope>
    <source>
        <strain evidence="1">L3_108_031G1_dasL3_108_031G1_concoct_20</strain>
    </source>
</reference>
<dbReference type="EMBL" id="JAGZMU010000008">
    <property type="protein sequence ID" value="MBS4894034.1"/>
    <property type="molecule type" value="Genomic_DNA"/>
</dbReference>
<dbReference type="Proteomes" id="UP000778864">
    <property type="component" value="Unassembled WGS sequence"/>
</dbReference>
<dbReference type="RefSeq" id="WP_278468491.1">
    <property type="nucleotide sequence ID" value="NZ_JAGZMU010000008.1"/>
</dbReference>
<gene>
    <name evidence="1" type="ORF">KHZ90_09725</name>
</gene>